<dbReference type="Pfam" id="PF13302">
    <property type="entry name" value="Acetyltransf_3"/>
    <property type="match status" value="1"/>
</dbReference>
<protein>
    <recommendedName>
        <fullName evidence="1">N-acetyltransferase domain-containing protein</fullName>
    </recommendedName>
</protein>
<organism evidence="2 3">
    <name type="scientific">Arsenicicoccus piscis</name>
    <dbReference type="NCBI Taxonomy" id="673954"/>
    <lineage>
        <taxon>Bacteria</taxon>
        <taxon>Bacillati</taxon>
        <taxon>Actinomycetota</taxon>
        <taxon>Actinomycetes</taxon>
        <taxon>Micrococcales</taxon>
        <taxon>Intrasporangiaceae</taxon>
        <taxon>Arsenicicoccus</taxon>
    </lineage>
</organism>
<proteinExistence type="predicted"/>
<keyword evidence="3" id="KW-1185">Reference proteome</keyword>
<reference evidence="3" key="1">
    <citation type="journal article" date="2019" name="Int. J. Syst. Evol. Microbiol.">
        <title>The Global Catalogue of Microorganisms (GCM) 10K type strain sequencing project: providing services to taxonomists for standard genome sequencing and annotation.</title>
        <authorList>
            <consortium name="The Broad Institute Genomics Platform"/>
            <consortium name="The Broad Institute Genome Sequencing Center for Infectious Disease"/>
            <person name="Wu L."/>
            <person name="Ma J."/>
        </authorList>
    </citation>
    <scope>NUCLEOTIDE SEQUENCE [LARGE SCALE GENOMIC DNA]</scope>
    <source>
        <strain evidence="3">NBRC 105830</strain>
    </source>
</reference>
<name>A0ABQ6HPG2_9MICO</name>
<evidence type="ECO:0000313" key="2">
    <source>
        <dbReference type="EMBL" id="GMA20349.1"/>
    </source>
</evidence>
<dbReference type="Proteomes" id="UP001157109">
    <property type="component" value="Unassembled WGS sequence"/>
</dbReference>
<dbReference type="EMBL" id="BSUJ01000001">
    <property type="protein sequence ID" value="GMA20349.1"/>
    <property type="molecule type" value="Genomic_DNA"/>
</dbReference>
<dbReference type="InterPro" id="IPR000182">
    <property type="entry name" value="GNAT_dom"/>
</dbReference>
<dbReference type="Gene3D" id="3.40.50.2000">
    <property type="entry name" value="Glycogen Phosphorylase B"/>
    <property type="match status" value="1"/>
</dbReference>
<dbReference type="SUPFAM" id="SSF55729">
    <property type="entry name" value="Acyl-CoA N-acyltransferases (Nat)"/>
    <property type="match status" value="1"/>
</dbReference>
<dbReference type="PANTHER" id="PTHR21015:SF22">
    <property type="entry name" value="GLYCOSYLTRANSFERASE"/>
    <property type="match status" value="1"/>
</dbReference>
<dbReference type="InterPro" id="IPR016181">
    <property type="entry name" value="Acyl_CoA_acyltransferase"/>
</dbReference>
<comment type="caution">
    <text evidence="2">The sequence shown here is derived from an EMBL/GenBank/DDBJ whole genome shotgun (WGS) entry which is preliminary data.</text>
</comment>
<feature type="domain" description="N-acetyltransferase" evidence="1">
    <location>
        <begin position="398"/>
        <end position="553"/>
    </location>
</feature>
<dbReference type="PROSITE" id="PS51186">
    <property type="entry name" value="GNAT"/>
    <property type="match status" value="1"/>
</dbReference>
<evidence type="ECO:0000259" key="1">
    <source>
        <dbReference type="PROSITE" id="PS51186"/>
    </source>
</evidence>
<sequence>MRVALVAHGGPGIGVGHVVRAVALAQEARSRGHNVTLAGWVDGPFLTELLAHADLPVVPLSADAQSAEMLAALGGGAGAGVGGGAGAGGGAETGGGAGAGALPDVIHVDTYRLHDDLLAALAERSERVLLSAMEDSEFGRRPAHVVVDSTIGADEVARPGVPARWLALGARYTPLRTDISRLRGRRDGGAAAREGVARDAVAPGDAAEDADGRLRVLVVMGGADPTGLTPRVLDVLGRTGVPLAVTAVVQPAAQAAVAEVAATHPGLALTVTPPTGSLPELYTTHDVVVSASGTSVWELCCVQVPMALVCAVDNQVEGYRRVVDAGAALGLGGPAFDQAEQDTAVSELREWLSPNAFDVREAAARRAGELVDELGAYRVVHTWEVAATAGRPRTSEGLTVRGATLDDARTLFDWRNDPQTRALSRSSDELVYDDHVAWLRGSLERDDRVLLIVTGPDGGQVGTVRWDHEGHDDWEVSITVAPSARGQGLATPMLLAAEEHLAQTADVRSYLAVVHTDNEPSRRLFATADYVADLPPDAAGFERYRKRSTRRPS</sequence>
<evidence type="ECO:0000313" key="3">
    <source>
        <dbReference type="Proteomes" id="UP001157109"/>
    </source>
</evidence>
<gene>
    <name evidence="2" type="ORF">GCM10025862_23700</name>
</gene>
<dbReference type="RefSeq" id="WP_241445503.1">
    <property type="nucleotide sequence ID" value="NZ_BSUJ01000001.1"/>
</dbReference>
<dbReference type="Gene3D" id="3.40.630.30">
    <property type="match status" value="1"/>
</dbReference>
<dbReference type="SUPFAM" id="SSF53756">
    <property type="entry name" value="UDP-Glycosyltransferase/glycogen phosphorylase"/>
    <property type="match status" value="1"/>
</dbReference>
<dbReference type="Gene3D" id="3.40.50.11190">
    <property type="match status" value="1"/>
</dbReference>
<dbReference type="PANTHER" id="PTHR21015">
    <property type="entry name" value="UDP-N-ACETYLGLUCOSAMINE--N-ACETYLMURAMYL-(PENTAPEPTIDE) PYROPHOSPHORYL-UNDECAPRENOL N-ACETYLGLUCOSAMINE TRANSFERASE 1"/>
    <property type="match status" value="1"/>
</dbReference>
<accession>A0ABQ6HPG2</accession>